<organism evidence="1 2">
    <name type="scientific">Rasamsonia emersonii (strain ATCC 16479 / CBS 393.64 / IMI 116815)</name>
    <dbReference type="NCBI Taxonomy" id="1408163"/>
    <lineage>
        <taxon>Eukaryota</taxon>
        <taxon>Fungi</taxon>
        <taxon>Dikarya</taxon>
        <taxon>Ascomycota</taxon>
        <taxon>Pezizomycotina</taxon>
        <taxon>Eurotiomycetes</taxon>
        <taxon>Eurotiomycetidae</taxon>
        <taxon>Eurotiales</taxon>
        <taxon>Trichocomaceae</taxon>
        <taxon>Rasamsonia</taxon>
    </lineage>
</organism>
<name>A0A0F4YG55_RASE3</name>
<feature type="non-terminal residue" evidence="1">
    <location>
        <position position="1"/>
    </location>
</feature>
<dbReference type="Proteomes" id="UP000053958">
    <property type="component" value="Unassembled WGS sequence"/>
</dbReference>
<dbReference type="GeneID" id="25321713"/>
<dbReference type="AlphaFoldDB" id="A0A0F4YG55"/>
<evidence type="ECO:0000313" key="1">
    <source>
        <dbReference type="EMBL" id="KKA16603.1"/>
    </source>
</evidence>
<gene>
    <name evidence="1" type="ORF">T310_9783</name>
</gene>
<proteinExistence type="predicted"/>
<reference evidence="1 2" key="1">
    <citation type="submission" date="2015-04" db="EMBL/GenBank/DDBJ databases">
        <authorList>
            <person name="Heijne W.H."/>
            <person name="Fedorova N.D."/>
            <person name="Nierman W.C."/>
            <person name="Vollebregt A.W."/>
            <person name="Zhao Z."/>
            <person name="Wu L."/>
            <person name="Kumar M."/>
            <person name="Stam H."/>
            <person name="van den Berg M.A."/>
            <person name="Pel H.J."/>
        </authorList>
    </citation>
    <scope>NUCLEOTIDE SEQUENCE [LARGE SCALE GENOMIC DNA]</scope>
    <source>
        <strain evidence="1 2">CBS 393.64</strain>
    </source>
</reference>
<comment type="caution">
    <text evidence="1">The sequence shown here is derived from an EMBL/GenBank/DDBJ whole genome shotgun (WGS) entry which is preliminary data.</text>
</comment>
<sequence>GMQLDGMVVATHADVCATSTFSPCWRVCPFSALQTNTAWFLPTYSAALPEMRVLASVSSGWRIPARCKTNKRAFSVRVVRLELHCLARISSVVPAVCVDQFVHRLPGMHHPLHGNLLRECLEFSEFPLPLPAVVHQQLELHVL</sequence>
<evidence type="ECO:0000313" key="2">
    <source>
        <dbReference type="Proteomes" id="UP000053958"/>
    </source>
</evidence>
<accession>A0A0F4YG55</accession>
<keyword evidence="2" id="KW-1185">Reference proteome</keyword>
<protein>
    <submittedName>
        <fullName evidence="1">Uncharacterized protein</fullName>
    </submittedName>
</protein>
<dbReference type="EMBL" id="LASV01000750">
    <property type="protein sequence ID" value="KKA16603.1"/>
    <property type="molecule type" value="Genomic_DNA"/>
</dbReference>
<dbReference type="RefSeq" id="XP_013323215.1">
    <property type="nucleotide sequence ID" value="XM_013467761.1"/>
</dbReference>